<keyword evidence="2" id="KW-0808">Transferase</keyword>
<dbReference type="GO" id="GO:0016740">
    <property type="term" value="F:transferase activity"/>
    <property type="evidence" value="ECO:0007669"/>
    <property type="project" value="UniProtKB-KW"/>
</dbReference>
<reference evidence="4" key="1">
    <citation type="submission" date="2022-03" db="EMBL/GenBank/DDBJ databases">
        <title>A functionally conserved STORR gene fusion in Papaver species that diverged 16.8 million years ago.</title>
        <authorList>
            <person name="Catania T."/>
        </authorList>
    </citation>
    <scope>NUCLEOTIDE SEQUENCE</scope>
    <source>
        <strain evidence="4">S-191538</strain>
    </source>
</reference>
<dbReference type="PANTHER" id="PTHR12203:SF35">
    <property type="entry name" value="PROTEIN O-GLUCOSYLTRANSFERASE 1"/>
    <property type="match status" value="1"/>
</dbReference>
<organism evidence="4 5">
    <name type="scientific">Papaver nudicaule</name>
    <name type="common">Iceland poppy</name>
    <dbReference type="NCBI Taxonomy" id="74823"/>
    <lineage>
        <taxon>Eukaryota</taxon>
        <taxon>Viridiplantae</taxon>
        <taxon>Streptophyta</taxon>
        <taxon>Embryophyta</taxon>
        <taxon>Tracheophyta</taxon>
        <taxon>Spermatophyta</taxon>
        <taxon>Magnoliopsida</taxon>
        <taxon>Ranunculales</taxon>
        <taxon>Papaveraceae</taxon>
        <taxon>Papaveroideae</taxon>
        <taxon>Papaver</taxon>
    </lineage>
</organism>
<sequence>MEAKKSAAFRITIVDGRLYADFYYDCVQSRAMFTVWSFLQLLKRYPGLVPDVDLMFDCMDRPVLNRTEYSSTGQIPPPLFRYCTTNAHFDIPFPDWSFWGWPEVNIEPWDDEFRSIKQGSQAKEWIKRWPRAYWKGNPDVLSPVRTELMRCNHSRFWGAQIMRQNWLEEAKGGYEQSKLSNQCKHRYKIYAEGYAWSVSLKYILSCGSLALIISPQYEDFFSRGLLPRENYWPIYPTTDLCRSIKFAVEWGNRNPSEAESIGRGGQDFMENLSMEKVYEYMYHLISEYSKLQHFKPYPPSSAQEVCMESLLCYADPKQRDFLERSATSTSSLLPCTLPSADPDIIKTWIRKKEKVIADLQKLEKT</sequence>
<evidence type="ECO:0000259" key="3">
    <source>
        <dbReference type="SMART" id="SM00672"/>
    </source>
</evidence>
<keyword evidence="5" id="KW-1185">Reference proteome</keyword>
<comment type="similarity">
    <text evidence="1">Belongs to the glycosyltransferase 90 family.</text>
</comment>
<evidence type="ECO:0000313" key="5">
    <source>
        <dbReference type="Proteomes" id="UP001177140"/>
    </source>
</evidence>
<accession>A0AA41RTW8</accession>
<protein>
    <recommendedName>
        <fullName evidence="3">Glycosyl transferase CAP10 domain-containing protein</fullName>
    </recommendedName>
</protein>
<comment type="caution">
    <text evidence="4">The sequence shown here is derived from an EMBL/GenBank/DDBJ whole genome shotgun (WGS) entry which is preliminary data.</text>
</comment>
<dbReference type="AlphaFoldDB" id="A0AA41RTW8"/>
<dbReference type="PANTHER" id="PTHR12203">
    <property type="entry name" value="KDEL LYS-ASP-GLU-LEU CONTAINING - RELATED"/>
    <property type="match status" value="1"/>
</dbReference>
<evidence type="ECO:0000256" key="1">
    <source>
        <dbReference type="ARBA" id="ARBA00010118"/>
    </source>
</evidence>
<evidence type="ECO:0000313" key="4">
    <source>
        <dbReference type="EMBL" id="MCL7021818.1"/>
    </source>
</evidence>
<dbReference type="InterPro" id="IPR006598">
    <property type="entry name" value="CAP10"/>
</dbReference>
<dbReference type="EMBL" id="JAJJMA010005085">
    <property type="protein sequence ID" value="MCL7021818.1"/>
    <property type="molecule type" value="Genomic_DNA"/>
</dbReference>
<name>A0AA41RTW8_PAPNU</name>
<feature type="domain" description="Glycosyl transferase CAP10" evidence="3">
    <location>
        <begin position="48"/>
        <end position="295"/>
    </location>
</feature>
<dbReference type="SMART" id="SM00672">
    <property type="entry name" value="CAP10"/>
    <property type="match status" value="1"/>
</dbReference>
<gene>
    <name evidence="4" type="ORF">MKW94_001926</name>
</gene>
<dbReference type="Proteomes" id="UP001177140">
    <property type="component" value="Unassembled WGS sequence"/>
</dbReference>
<dbReference type="InterPro" id="IPR051091">
    <property type="entry name" value="O-Glucosyltr/Glycosyltrsf_90"/>
</dbReference>
<dbReference type="Pfam" id="PF05686">
    <property type="entry name" value="Glyco_transf_90"/>
    <property type="match status" value="1"/>
</dbReference>
<proteinExistence type="inferred from homology"/>
<evidence type="ECO:0000256" key="2">
    <source>
        <dbReference type="ARBA" id="ARBA00022679"/>
    </source>
</evidence>